<feature type="chain" id="PRO_5005521033" evidence="12">
    <location>
        <begin position="29"/>
        <end position="1023"/>
    </location>
</feature>
<keyword evidence="5 12" id="KW-0732">Signal</keyword>
<dbReference type="Gene3D" id="3.80.10.10">
    <property type="entry name" value="Ribonuclease Inhibitor"/>
    <property type="match status" value="3"/>
</dbReference>
<dbReference type="InterPro" id="IPR003591">
    <property type="entry name" value="Leu-rich_rpt_typical-subtyp"/>
</dbReference>
<protein>
    <submittedName>
        <fullName evidence="14">Protein toll</fullName>
    </submittedName>
</protein>
<keyword evidence="10" id="KW-0325">Glycoprotein</keyword>
<dbReference type="InterPro" id="IPR000157">
    <property type="entry name" value="TIR_dom"/>
</dbReference>
<evidence type="ECO:0000256" key="8">
    <source>
        <dbReference type="ARBA" id="ARBA00023136"/>
    </source>
</evidence>
<dbReference type="InterPro" id="IPR001611">
    <property type="entry name" value="Leu-rich_rpt"/>
</dbReference>
<dbReference type="GO" id="GO:0038023">
    <property type="term" value="F:signaling receptor activity"/>
    <property type="evidence" value="ECO:0007669"/>
    <property type="project" value="TreeGrafter"/>
</dbReference>
<dbReference type="PANTHER" id="PTHR24365:SF541">
    <property type="entry name" value="PROTEIN TOLL-RELATED"/>
    <property type="match status" value="1"/>
</dbReference>
<gene>
    <name evidence="14" type="primary">Tl_4</name>
    <name evidence="14" type="ORF">c0_g1_i1</name>
</gene>
<feature type="transmembrane region" description="Helical" evidence="11">
    <location>
        <begin position="824"/>
        <end position="846"/>
    </location>
</feature>
<keyword evidence="4 11" id="KW-0812">Transmembrane</keyword>
<feature type="signal peptide" evidence="12">
    <location>
        <begin position="1"/>
        <end position="28"/>
    </location>
</feature>
<name>A0A0K8UDR8_BACLA</name>
<evidence type="ECO:0000256" key="10">
    <source>
        <dbReference type="ARBA" id="ARBA00023180"/>
    </source>
</evidence>
<comment type="similarity">
    <text evidence="2">Belongs to the Toll-like receptor family.</text>
</comment>
<dbReference type="SUPFAM" id="SSF52058">
    <property type="entry name" value="L domain-like"/>
    <property type="match status" value="3"/>
</dbReference>
<keyword evidence="7 11" id="KW-1133">Transmembrane helix</keyword>
<dbReference type="PRINTS" id="PR01537">
    <property type="entry name" value="INTRLKN1R1F"/>
</dbReference>
<keyword evidence="8 11" id="KW-0472">Membrane</keyword>
<dbReference type="InterPro" id="IPR032675">
    <property type="entry name" value="LRR_dom_sf"/>
</dbReference>
<dbReference type="SMART" id="SM00364">
    <property type="entry name" value="LRR_BAC"/>
    <property type="match status" value="7"/>
</dbReference>
<dbReference type="Gene3D" id="3.40.50.10140">
    <property type="entry name" value="Toll/interleukin-1 receptor homology (TIR) domain"/>
    <property type="match status" value="1"/>
</dbReference>
<proteinExistence type="inferred from homology"/>
<dbReference type="GO" id="GO:0007165">
    <property type="term" value="P:signal transduction"/>
    <property type="evidence" value="ECO:0007669"/>
    <property type="project" value="InterPro"/>
</dbReference>
<keyword evidence="9" id="KW-0675">Receptor</keyword>
<dbReference type="InterPro" id="IPR000483">
    <property type="entry name" value="Cys-rich_flank_reg_C"/>
</dbReference>
<dbReference type="SMART" id="SM00369">
    <property type="entry name" value="LRR_TYP"/>
    <property type="match status" value="13"/>
</dbReference>
<dbReference type="OrthoDB" id="1421090at2759"/>
<dbReference type="PROSITE" id="PS51450">
    <property type="entry name" value="LRR"/>
    <property type="match status" value="4"/>
</dbReference>
<keyword evidence="3" id="KW-0433">Leucine-rich repeat</keyword>
<evidence type="ECO:0000256" key="4">
    <source>
        <dbReference type="ARBA" id="ARBA00022692"/>
    </source>
</evidence>
<dbReference type="AlphaFoldDB" id="A0A0K8UDR8"/>
<keyword evidence="6" id="KW-0677">Repeat</keyword>
<dbReference type="SUPFAM" id="SSF52200">
    <property type="entry name" value="Toll/Interleukin receptor TIR domain"/>
    <property type="match status" value="1"/>
</dbReference>
<dbReference type="GO" id="GO:0005886">
    <property type="term" value="C:plasma membrane"/>
    <property type="evidence" value="ECO:0007669"/>
    <property type="project" value="TreeGrafter"/>
</dbReference>
<sequence length="1023" mass="117341">MNNFKMFQCFYIRLLLLIFGTQLPRIDAVFTPENCKTLSADTNCQCTTELAHSEIECASAETNGKFNLRIGPGKNVKIECEDIAPEDYEILPKLKIGYTKIVQIKQCPLPNDEQPIAKLFMQLGVERVNYFAYAIDESSGNVTQQHLSGLEKLQHLRLSVRSQKCLPSNLFQNLKSLAWLDLRSNNLTLSESLLEPLPNLTYLDLGHNFLEHLPAGVFKNQQKLQHLNLWSNRLRTLTKEAFRGAEQLVLLDLSSNEIESFEHDVFSLLGSLRSVDLNMNKIRKLPSGLFAQNKYLTEFRLVNNKVQLKTLPPALFANLTFLEEVRLICGLEQVPADLFANATKLTNLTMKNNMLKTLPEHFFKYQHELYDLDLSNNRLENLPDTLFGFTTNLFELRLSHNQLVEISSDLFKPLVNLQLLQLDSNNLVSISFDAFRDTGNLRFLNLANNEIDFADPLDTTSLDTTSLDSLDEDFAIDTTSPFRFLFKLHELNLSNNSIMYLHKDWRTQLLELRKLDLSYNNINLFSDRDLRFLSKHVKHVNLSHNLIEEINFNAISNMELHADAHTIVFDLNDNPLHCDCVLLHFLQFIFGELNENVANKFEILANNLRCEGPPALKEKEIIDLSYMELVCALDDHNSQEKLCPQGCECLVRPVDLMLIINCSYSDLTRIPLLPTVPILKGIELIVSHNRLESLPLNVTPGYIDVVALHAADNQLQELNLDNLPKNLEFLDVRHNLLENLSAGVLNFLNSSTNMQAVFLTQNPWTCDCETKPLLEFAQSAAVRRKLAEHDMQHLSCVVKSSNLTSSLRFRDISESQICPAKLDWFFIIGLTIAISILMIGLCTTFCRKYGNGMCRCFDVKTENDDKYYDAFVSYAPLDERYIIEHLKPELENGPIQYRLCLPSRDWIVGDCFTRHLVRSVNESQRTIVILSQNFIKTVWTDTEFRLAHKTALSSIQHRLIIIIYGEIDDFESLDSELMMCLRASTYLTWGDVNFWKKLRAILPQTTCIERLEKEMSKLEICMA</sequence>
<feature type="domain" description="TIR" evidence="13">
    <location>
        <begin position="866"/>
        <end position="1002"/>
    </location>
</feature>
<evidence type="ECO:0000256" key="9">
    <source>
        <dbReference type="ARBA" id="ARBA00023170"/>
    </source>
</evidence>
<dbReference type="SMART" id="SM00365">
    <property type="entry name" value="LRR_SD22"/>
    <property type="match status" value="6"/>
</dbReference>
<evidence type="ECO:0000256" key="11">
    <source>
        <dbReference type="SAM" id="Phobius"/>
    </source>
</evidence>
<dbReference type="SMART" id="SM00255">
    <property type="entry name" value="TIR"/>
    <property type="match status" value="1"/>
</dbReference>
<evidence type="ECO:0000313" key="14">
    <source>
        <dbReference type="EMBL" id="JAI24774.1"/>
    </source>
</evidence>
<comment type="subcellular location">
    <subcellularLocation>
        <location evidence="1">Membrane</location>
        <topology evidence="1">Single-pass type I membrane protein</topology>
    </subcellularLocation>
</comment>
<dbReference type="InterPro" id="IPR035897">
    <property type="entry name" value="Toll_tir_struct_dom_sf"/>
</dbReference>
<reference evidence="14" key="1">
    <citation type="submission" date="2015-06" db="EMBL/GenBank/DDBJ databases">
        <authorList>
            <person name="Hoefler B.C."/>
            <person name="Straight P.D."/>
        </authorList>
    </citation>
    <scope>NUCLEOTIDE SEQUENCE</scope>
</reference>
<dbReference type="FunFam" id="3.80.10.10:FF:001164">
    <property type="entry name" value="GH01279p"/>
    <property type="match status" value="2"/>
</dbReference>
<evidence type="ECO:0000256" key="6">
    <source>
        <dbReference type="ARBA" id="ARBA00022737"/>
    </source>
</evidence>
<accession>A0A0K8UDR8</accession>
<dbReference type="PROSITE" id="PS50104">
    <property type="entry name" value="TIR"/>
    <property type="match status" value="1"/>
</dbReference>
<dbReference type="EMBL" id="GDHF01027540">
    <property type="protein sequence ID" value="JAI24774.1"/>
    <property type="molecule type" value="Transcribed_RNA"/>
</dbReference>
<organism evidence="14">
    <name type="scientific">Bactrocera latifrons</name>
    <name type="common">Malaysian fruit fly</name>
    <name type="synonym">Chaetodacus latifrons</name>
    <dbReference type="NCBI Taxonomy" id="174628"/>
    <lineage>
        <taxon>Eukaryota</taxon>
        <taxon>Metazoa</taxon>
        <taxon>Ecdysozoa</taxon>
        <taxon>Arthropoda</taxon>
        <taxon>Hexapoda</taxon>
        <taxon>Insecta</taxon>
        <taxon>Pterygota</taxon>
        <taxon>Neoptera</taxon>
        <taxon>Endopterygota</taxon>
        <taxon>Diptera</taxon>
        <taxon>Brachycera</taxon>
        <taxon>Muscomorpha</taxon>
        <taxon>Tephritoidea</taxon>
        <taxon>Tephritidae</taxon>
        <taxon>Bactrocera</taxon>
        <taxon>Bactrocera</taxon>
    </lineage>
</organism>
<evidence type="ECO:0000256" key="2">
    <source>
        <dbReference type="ARBA" id="ARBA00009634"/>
    </source>
</evidence>
<dbReference type="SMART" id="SM00082">
    <property type="entry name" value="LRRCT"/>
    <property type="match status" value="2"/>
</dbReference>
<evidence type="ECO:0000259" key="13">
    <source>
        <dbReference type="PROSITE" id="PS50104"/>
    </source>
</evidence>
<dbReference type="Pfam" id="PF01582">
    <property type="entry name" value="TIR"/>
    <property type="match status" value="1"/>
</dbReference>
<dbReference type="PANTHER" id="PTHR24365">
    <property type="entry name" value="TOLL-LIKE RECEPTOR"/>
    <property type="match status" value="1"/>
</dbReference>
<evidence type="ECO:0000256" key="3">
    <source>
        <dbReference type="ARBA" id="ARBA00022614"/>
    </source>
</evidence>
<evidence type="ECO:0000256" key="5">
    <source>
        <dbReference type="ARBA" id="ARBA00022729"/>
    </source>
</evidence>
<evidence type="ECO:0000256" key="1">
    <source>
        <dbReference type="ARBA" id="ARBA00004479"/>
    </source>
</evidence>
<evidence type="ECO:0000256" key="7">
    <source>
        <dbReference type="ARBA" id="ARBA00022989"/>
    </source>
</evidence>
<evidence type="ECO:0000256" key="12">
    <source>
        <dbReference type="SAM" id="SignalP"/>
    </source>
</evidence>
<dbReference type="Pfam" id="PF13855">
    <property type="entry name" value="LRR_8"/>
    <property type="match status" value="3"/>
</dbReference>